<comment type="caution">
    <text evidence="1">The sequence shown here is derived from an EMBL/GenBank/DDBJ whole genome shotgun (WGS) entry which is preliminary data.</text>
</comment>
<dbReference type="AlphaFoldDB" id="A0A397VDC9"/>
<organism evidence="1 2">
    <name type="scientific">Gigaspora rosea</name>
    <dbReference type="NCBI Taxonomy" id="44941"/>
    <lineage>
        <taxon>Eukaryota</taxon>
        <taxon>Fungi</taxon>
        <taxon>Fungi incertae sedis</taxon>
        <taxon>Mucoromycota</taxon>
        <taxon>Glomeromycotina</taxon>
        <taxon>Glomeromycetes</taxon>
        <taxon>Diversisporales</taxon>
        <taxon>Gigasporaceae</taxon>
        <taxon>Gigaspora</taxon>
    </lineage>
</organism>
<sequence length="398" mass="46572">MGDLPNARNEENQVFMICMTVHWKDDPNPLTQICLVNVETELDPRWITVICGNQTNLLKAFALCWKNLASNIQIEKAKSLGILEWMFNHMSPEPSNIEKIIKWKYRKSEIKISDEKFYSKYLKIPGYIPIDVHACFKKLYPKSEASSLKYYLNICGLDSKADMPYNKIWKYYKDAILQNSDSSAKNMREIAHYCIIDALRCQELMVKRNVVNDYQEVSSIAYVSLSDAHYFTGAGGVTSAGQHNIKFVKKFVEDKEFGVKYEDTDSLYLTCPEECFQKCNRKYKLDQLSQKEYWEEMVKISMEVMANLHNEVNTKLEKNNGMPYLNMAYEEVLFPVVFTEKKKYYGLEHKNKPNFNPGKEIMNRTLKIGNKETVHQIVEKVLWKNVEKLSKLDYDEFI</sequence>
<dbReference type="GO" id="GO:0003676">
    <property type="term" value="F:nucleic acid binding"/>
    <property type="evidence" value="ECO:0007669"/>
    <property type="project" value="InterPro"/>
</dbReference>
<dbReference type="Proteomes" id="UP000266673">
    <property type="component" value="Unassembled WGS sequence"/>
</dbReference>
<evidence type="ECO:0000313" key="2">
    <source>
        <dbReference type="Proteomes" id="UP000266673"/>
    </source>
</evidence>
<dbReference type="InterPro" id="IPR043502">
    <property type="entry name" value="DNA/RNA_pol_sf"/>
</dbReference>
<dbReference type="Gene3D" id="3.30.420.10">
    <property type="entry name" value="Ribonuclease H-like superfamily/Ribonuclease H"/>
    <property type="match status" value="1"/>
</dbReference>
<name>A0A397VDC9_9GLOM</name>
<reference evidence="1 2" key="1">
    <citation type="submission" date="2018-06" db="EMBL/GenBank/DDBJ databases">
        <title>Comparative genomics reveals the genomic features of Rhizophagus irregularis, R. cerebriforme, R. diaphanum and Gigaspora rosea, and their symbiotic lifestyle signature.</title>
        <authorList>
            <person name="Morin E."/>
            <person name="San Clemente H."/>
            <person name="Chen E.C.H."/>
            <person name="De La Providencia I."/>
            <person name="Hainaut M."/>
            <person name="Kuo A."/>
            <person name="Kohler A."/>
            <person name="Murat C."/>
            <person name="Tang N."/>
            <person name="Roy S."/>
            <person name="Loubradou J."/>
            <person name="Henrissat B."/>
            <person name="Grigoriev I.V."/>
            <person name="Corradi N."/>
            <person name="Roux C."/>
            <person name="Martin F.M."/>
        </authorList>
    </citation>
    <scope>NUCLEOTIDE SEQUENCE [LARGE SCALE GENOMIC DNA]</scope>
    <source>
        <strain evidence="1 2">DAOM 194757</strain>
    </source>
</reference>
<proteinExistence type="predicted"/>
<dbReference type="InterPro" id="IPR023211">
    <property type="entry name" value="DNA_pol_palm_dom_sf"/>
</dbReference>
<protein>
    <submittedName>
        <fullName evidence="1">Ribonuclease H-like domain-containing protein</fullName>
    </submittedName>
</protein>
<dbReference type="PANTHER" id="PTHR10322:SF23">
    <property type="entry name" value="DNA POLYMERASE DELTA CATALYTIC SUBUNIT"/>
    <property type="match status" value="1"/>
</dbReference>
<dbReference type="STRING" id="44941.A0A397VDC9"/>
<keyword evidence="2" id="KW-1185">Reference proteome</keyword>
<evidence type="ECO:0000313" key="1">
    <source>
        <dbReference type="EMBL" id="RIB20012.1"/>
    </source>
</evidence>
<dbReference type="Gene3D" id="3.90.1600.10">
    <property type="entry name" value="Palm domain of DNA polymerase"/>
    <property type="match status" value="1"/>
</dbReference>
<dbReference type="InterPro" id="IPR036397">
    <property type="entry name" value="RNaseH_sf"/>
</dbReference>
<dbReference type="PANTHER" id="PTHR10322">
    <property type="entry name" value="DNA POLYMERASE CATALYTIC SUBUNIT"/>
    <property type="match status" value="1"/>
</dbReference>
<dbReference type="SUPFAM" id="SSF56672">
    <property type="entry name" value="DNA/RNA polymerases"/>
    <property type="match status" value="1"/>
</dbReference>
<dbReference type="GO" id="GO:0003887">
    <property type="term" value="F:DNA-directed DNA polymerase activity"/>
    <property type="evidence" value="ECO:0007669"/>
    <property type="project" value="TreeGrafter"/>
</dbReference>
<dbReference type="OrthoDB" id="2419652at2759"/>
<accession>A0A397VDC9</accession>
<dbReference type="SUPFAM" id="SSF53098">
    <property type="entry name" value="Ribonuclease H-like"/>
    <property type="match status" value="1"/>
</dbReference>
<dbReference type="EMBL" id="QKWP01000440">
    <property type="protein sequence ID" value="RIB20012.1"/>
    <property type="molecule type" value="Genomic_DNA"/>
</dbReference>
<dbReference type="InterPro" id="IPR012337">
    <property type="entry name" value="RNaseH-like_sf"/>
</dbReference>
<gene>
    <name evidence="1" type="ORF">C2G38_2305444</name>
</gene>
<dbReference type="InterPro" id="IPR050240">
    <property type="entry name" value="DNA_pol_type-B"/>
</dbReference>
<dbReference type="GO" id="GO:0006261">
    <property type="term" value="P:DNA-templated DNA replication"/>
    <property type="evidence" value="ECO:0007669"/>
    <property type="project" value="TreeGrafter"/>
</dbReference>